<reference evidence="1" key="1">
    <citation type="submission" date="2018-10" db="EMBL/GenBank/DDBJ databases">
        <title>Hidden diversity of soil giant viruses.</title>
        <authorList>
            <person name="Schulz F."/>
            <person name="Alteio L."/>
            <person name="Goudeau D."/>
            <person name="Ryan E.M."/>
            <person name="Malmstrom R.R."/>
            <person name="Blanchard J."/>
            <person name="Woyke T."/>
        </authorList>
    </citation>
    <scope>NUCLEOTIDE SEQUENCE</scope>
    <source>
        <strain evidence="1">SAV1</strain>
    </source>
</reference>
<protein>
    <submittedName>
        <fullName evidence="1">Putative serine threonine protein kinase</fullName>
    </submittedName>
</protein>
<dbReference type="InterPro" id="IPR011009">
    <property type="entry name" value="Kinase-like_dom_sf"/>
</dbReference>
<proteinExistence type="predicted"/>
<keyword evidence="1" id="KW-0808">Transferase</keyword>
<organism evidence="1">
    <name type="scientific">Satyrvirus sp</name>
    <dbReference type="NCBI Taxonomy" id="2487771"/>
    <lineage>
        <taxon>Viruses</taxon>
        <taxon>Varidnaviria</taxon>
        <taxon>Bamfordvirae</taxon>
        <taxon>Nucleocytoviricota</taxon>
        <taxon>Megaviricetes</taxon>
        <taxon>Imitervirales</taxon>
        <taxon>Mimiviridae</taxon>
        <taxon>Megamimivirinae</taxon>
    </lineage>
</organism>
<sequence length="409" mass="48152">MNFKSLYEIFHKLKISCDITKQFKIKKIMFGFGGSDNIILGIGQNHDKLAIKIIPDVVYQNVKIKPNRSQLEIKFYKFFTNKYVLKNRSPHIVGIYNHQKCSNIDKLLNNIKKKPCPSYEDKLTKKIRFNLTNEKICDLLEKFKSNLISQNFDAICLEYCPEQLSQYIEINMYMVRDFSGNKLKNIIDQFIYNLNRFLFQIIFTLAIIKDDYPGFLHGDFFTRNILLSPEFRYKDNEYAAYHYKQKIFYLQANGWYAKINDFDSCIIINELEPSDLKFNKDLNKFYHKNPFNEKTDIFNLLHDIYDGQNLGTLSINRLAAELNIPYSKIKVLKEFLGNFLKVGVIDKINDANYELLSGTWDIDGIKILENTVLTPNQYLNHFEIFQELPPGSKIVQHFNANNSMWNNSK</sequence>
<gene>
    <name evidence="1" type="ORF">Satyrvirus3_5</name>
</gene>
<evidence type="ECO:0000313" key="1">
    <source>
        <dbReference type="EMBL" id="AYV85074.1"/>
    </source>
</evidence>
<dbReference type="SUPFAM" id="SSF56112">
    <property type="entry name" value="Protein kinase-like (PK-like)"/>
    <property type="match status" value="1"/>
</dbReference>
<name>A0A3G5AEQ9_9VIRU</name>
<dbReference type="GO" id="GO:0016301">
    <property type="term" value="F:kinase activity"/>
    <property type="evidence" value="ECO:0007669"/>
    <property type="project" value="UniProtKB-KW"/>
</dbReference>
<accession>A0A3G5AEQ9</accession>
<keyword evidence="1" id="KW-0418">Kinase</keyword>
<dbReference type="EMBL" id="MK072439">
    <property type="protein sequence ID" value="AYV85074.1"/>
    <property type="molecule type" value="Genomic_DNA"/>
</dbReference>